<evidence type="ECO:0000256" key="3">
    <source>
        <dbReference type="ARBA" id="ARBA00022827"/>
    </source>
</evidence>
<evidence type="ECO:0000256" key="1">
    <source>
        <dbReference type="ARBA" id="ARBA00001974"/>
    </source>
</evidence>
<dbReference type="SUPFAM" id="SSF51905">
    <property type="entry name" value="FAD/NAD(P)-binding domain"/>
    <property type="match status" value="1"/>
</dbReference>
<reference evidence="5 6" key="1">
    <citation type="submission" date="2019-10" db="EMBL/GenBank/DDBJ databases">
        <title>Nonomuraea sp. nov., isolated from Phyllanthus amarus.</title>
        <authorList>
            <person name="Klykleung N."/>
            <person name="Tanasupawat S."/>
        </authorList>
    </citation>
    <scope>NUCLEOTIDE SEQUENCE [LARGE SCALE GENOMIC DNA]</scope>
    <source>
        <strain evidence="5 6">PA1-10</strain>
    </source>
</reference>
<dbReference type="InterPro" id="IPR036188">
    <property type="entry name" value="FAD/NAD-bd_sf"/>
</dbReference>
<comment type="caution">
    <text evidence="5">The sequence shown here is derived from an EMBL/GenBank/DDBJ whole genome shotgun (WGS) entry which is preliminary data.</text>
</comment>
<dbReference type="PRINTS" id="PR00420">
    <property type="entry name" value="RNGMNOXGNASE"/>
</dbReference>
<keyword evidence="2" id="KW-0285">Flavoprotein</keyword>
<dbReference type="Gene3D" id="3.50.50.60">
    <property type="entry name" value="FAD/NAD(P)-binding domain"/>
    <property type="match status" value="1"/>
</dbReference>
<dbReference type="Pfam" id="PF01494">
    <property type="entry name" value="FAD_binding_3"/>
    <property type="match status" value="1"/>
</dbReference>
<dbReference type="PANTHER" id="PTHR43004:SF19">
    <property type="entry name" value="BINDING MONOOXYGENASE, PUTATIVE (JCVI)-RELATED"/>
    <property type="match status" value="1"/>
</dbReference>
<dbReference type="AlphaFoldDB" id="A0A5C4W1R5"/>
<protein>
    <submittedName>
        <fullName evidence="5">NAD(P)-binding protein</fullName>
    </submittedName>
</protein>
<evidence type="ECO:0000259" key="4">
    <source>
        <dbReference type="Pfam" id="PF01494"/>
    </source>
</evidence>
<evidence type="ECO:0000313" key="6">
    <source>
        <dbReference type="Proteomes" id="UP000312512"/>
    </source>
</evidence>
<dbReference type="GO" id="GO:0071949">
    <property type="term" value="F:FAD binding"/>
    <property type="evidence" value="ECO:0007669"/>
    <property type="project" value="InterPro"/>
</dbReference>
<keyword evidence="3" id="KW-0274">FAD</keyword>
<sequence length="461" mass="50092">MTNVLIVGSGPTGLTLAIELARRGVDLRIVERSPRPPTGVRGKGLQPRTLEVFDDLGVIDEILATGSEYPSMRSYQGDKVVWEGSMGQLREPSDGVPYPNSIMQPQWRTERILRDRLAELGHRVELGAELTGFEQDDEGVTATLSTGEQVRCAYLVGADGGRSTVRKQLGVGFVGETYEDERMLLADIRTGDLDRDYWHVWGSLADRTVHFTICPLPNTDIFQLVTPDTGEDLTELVARHAPHVRIDEIVWRSEYRVNIRMAERFRAGRVFLAGDAAHVHSPAGGQGLNTGVQDAYNLGWKLAAGSEALLATYEDERMAVAEHVLGLSTRLYRENDTRRGDNTNQLDLAYPGSPLSVGERGGERLGAYFAEQRGTGFLLLADTAAGHPVLPADTAPGHPSTVLPADTAPGHRFTVLPPLDGQEGVMLVRPDGYIGYHGDESGLSAYLSGFGIAAPLSDAAR</sequence>
<proteinExistence type="predicted"/>
<comment type="cofactor">
    <cofactor evidence="1">
        <name>FAD</name>
        <dbReference type="ChEBI" id="CHEBI:57692"/>
    </cofactor>
</comment>
<dbReference type="Gene3D" id="3.30.70.2450">
    <property type="match status" value="1"/>
</dbReference>
<dbReference type="EMBL" id="VDLX02000012">
    <property type="protein sequence ID" value="KAB8191468.1"/>
    <property type="molecule type" value="Genomic_DNA"/>
</dbReference>
<organism evidence="5 6">
    <name type="scientific">Nonomuraea phyllanthi</name>
    <dbReference type="NCBI Taxonomy" id="2219224"/>
    <lineage>
        <taxon>Bacteria</taxon>
        <taxon>Bacillati</taxon>
        <taxon>Actinomycetota</taxon>
        <taxon>Actinomycetes</taxon>
        <taxon>Streptosporangiales</taxon>
        <taxon>Streptosporangiaceae</taxon>
        <taxon>Nonomuraea</taxon>
    </lineage>
</organism>
<dbReference type="PANTHER" id="PTHR43004">
    <property type="entry name" value="TRK SYSTEM POTASSIUM UPTAKE PROTEIN"/>
    <property type="match status" value="1"/>
</dbReference>
<dbReference type="GO" id="GO:0016709">
    <property type="term" value="F:oxidoreductase activity, acting on paired donors, with incorporation or reduction of molecular oxygen, NAD(P)H as one donor, and incorporation of one atom of oxygen"/>
    <property type="evidence" value="ECO:0007669"/>
    <property type="project" value="UniProtKB-ARBA"/>
</dbReference>
<keyword evidence="6" id="KW-1185">Reference proteome</keyword>
<accession>A0A5C4W1R5</accession>
<dbReference type="Proteomes" id="UP000312512">
    <property type="component" value="Unassembled WGS sequence"/>
</dbReference>
<dbReference type="OrthoDB" id="8670884at2"/>
<evidence type="ECO:0000313" key="5">
    <source>
        <dbReference type="EMBL" id="KAB8191468.1"/>
    </source>
</evidence>
<dbReference type="RefSeq" id="WP_139633969.1">
    <property type="nucleotide sequence ID" value="NZ_VDLX02000012.1"/>
</dbReference>
<dbReference type="InterPro" id="IPR002938">
    <property type="entry name" value="FAD-bd"/>
</dbReference>
<dbReference type="InterPro" id="IPR050641">
    <property type="entry name" value="RIFMO-like"/>
</dbReference>
<gene>
    <name evidence="5" type="ORF">FH608_029860</name>
</gene>
<dbReference type="NCBIfam" id="NF004832">
    <property type="entry name" value="PRK06184.1"/>
    <property type="match status" value="1"/>
</dbReference>
<feature type="domain" description="FAD-binding" evidence="4">
    <location>
        <begin position="2"/>
        <end position="325"/>
    </location>
</feature>
<evidence type="ECO:0000256" key="2">
    <source>
        <dbReference type="ARBA" id="ARBA00022630"/>
    </source>
</evidence>
<name>A0A5C4W1R5_9ACTN</name>